<proteinExistence type="predicted"/>
<comment type="caution">
    <text evidence="1">The sequence shown here is derived from an EMBL/GenBank/DDBJ whole genome shotgun (WGS) entry which is preliminary data.</text>
</comment>
<dbReference type="AlphaFoldDB" id="A0A813EHN9"/>
<organism evidence="1 3">
    <name type="scientific">Polarella glacialis</name>
    <name type="common">Dinoflagellate</name>
    <dbReference type="NCBI Taxonomy" id="89957"/>
    <lineage>
        <taxon>Eukaryota</taxon>
        <taxon>Sar</taxon>
        <taxon>Alveolata</taxon>
        <taxon>Dinophyceae</taxon>
        <taxon>Suessiales</taxon>
        <taxon>Suessiaceae</taxon>
        <taxon>Polarella</taxon>
    </lineage>
</organism>
<evidence type="ECO:0000313" key="1">
    <source>
        <dbReference type="EMBL" id="CAE8597666.1"/>
    </source>
</evidence>
<dbReference type="Proteomes" id="UP000654075">
    <property type="component" value="Unassembled WGS sequence"/>
</dbReference>
<protein>
    <submittedName>
        <fullName evidence="1">Uncharacterized protein</fullName>
    </submittedName>
</protein>
<accession>A0A813EHN9</accession>
<dbReference type="EMBL" id="CAJNNV010009668">
    <property type="protein sequence ID" value="CAE8597666.1"/>
    <property type="molecule type" value="Genomic_DNA"/>
</dbReference>
<reference evidence="1" key="1">
    <citation type="submission" date="2021-02" db="EMBL/GenBank/DDBJ databases">
        <authorList>
            <person name="Dougan E. K."/>
            <person name="Rhodes N."/>
            <person name="Thang M."/>
            <person name="Chan C."/>
        </authorList>
    </citation>
    <scope>NUCLEOTIDE SEQUENCE</scope>
</reference>
<sequence length="430" mass="48584">MILNFDKLFAKIKLGSKSDIGWTKLEMGEDAKYCEEFKLTYHHPVPGVTVLRGQYYIDTSVPAQVLFPRPEWLCLPSYKDCQEHFEMELDQLIGPGDAMVSMTKARPAEKNYPGEDLAQIRALMAVLADSHEKEEDAEAEQDQYCTYKARVAVRWDLPEIGSAVHIVAPLDPDTLQPVSELGVHKAVLSVFQQHPTEANKIRVSKALVVSGTIPPWAGSHFRKILMVDRERLSRIASLPFMHNLRTEGKDFYLVMSLKCCVRGPPLLPCGETEAEEGREDSRVCLEGQAIKYWERLQDENFSLCSYVKKFLASTGMTVNVFTNFDGRELVSYQAFVQRSQWETIRPEFEKAWRIHGAAYRRLNGGSAAPKLVEGGVARWKPCEEDAERFNDGCPLSQMQNNGVTIRNTFIEVVDASDGPVKKGIQRTLSF</sequence>
<dbReference type="Proteomes" id="UP000626109">
    <property type="component" value="Unassembled WGS sequence"/>
</dbReference>
<evidence type="ECO:0000313" key="3">
    <source>
        <dbReference type="Proteomes" id="UP000654075"/>
    </source>
</evidence>
<dbReference type="OrthoDB" id="406002at2759"/>
<dbReference type="EMBL" id="CAJNNW010029054">
    <property type="protein sequence ID" value="CAE8698858.1"/>
    <property type="molecule type" value="Genomic_DNA"/>
</dbReference>
<name>A0A813EHN9_POLGL</name>
<gene>
    <name evidence="1" type="ORF">PGLA1383_LOCUS16101</name>
    <name evidence="2" type="ORF">PGLA2088_LOCUS30912</name>
</gene>
<keyword evidence="3" id="KW-1185">Reference proteome</keyword>
<evidence type="ECO:0000313" key="2">
    <source>
        <dbReference type="EMBL" id="CAE8698858.1"/>
    </source>
</evidence>